<accession>A0ACB9ETA3</accession>
<organism evidence="1 2">
    <name type="scientific">Smallanthus sonchifolius</name>
    <dbReference type="NCBI Taxonomy" id="185202"/>
    <lineage>
        <taxon>Eukaryota</taxon>
        <taxon>Viridiplantae</taxon>
        <taxon>Streptophyta</taxon>
        <taxon>Embryophyta</taxon>
        <taxon>Tracheophyta</taxon>
        <taxon>Spermatophyta</taxon>
        <taxon>Magnoliopsida</taxon>
        <taxon>eudicotyledons</taxon>
        <taxon>Gunneridae</taxon>
        <taxon>Pentapetalae</taxon>
        <taxon>asterids</taxon>
        <taxon>campanulids</taxon>
        <taxon>Asterales</taxon>
        <taxon>Asteraceae</taxon>
        <taxon>Asteroideae</taxon>
        <taxon>Heliantheae alliance</taxon>
        <taxon>Millerieae</taxon>
        <taxon>Smallanthus</taxon>
    </lineage>
</organism>
<protein>
    <submittedName>
        <fullName evidence="1">Uncharacterized protein</fullName>
    </submittedName>
</protein>
<proteinExistence type="predicted"/>
<sequence length="391" mass="43095">MCNYCAFKETLVLLVTFVAGDMANKLITEIGLPKSIGHIFAARNIITAKDALSLTEFELMELLDVGLEQVKFAVALISEVTSPPYQTVQSLLEQRVQNEYLMGHLPTHLKGLDAALCGGLPFGALTELVGPSGIGKTQFCLKISLLAALPSCYGGLDGHVIYIDVESKFSSRRLIEIGINSFPEIFCLEGMAKEMAGRITVLRPGSLTEFTESLQKVKVSVLQHQVKLLIIDSMAALVSGEYEQGPQRQHPLGWHISFIKSLAEFSRIPVLMTNQVRSRVANQISQYVFQAESRELMVEDNTEKFDSRLVAALGIHWAHAVNVRLVLESRSGQRFIKVAKSPMSPPLAFPFQVTSMGIVLLNDDGVEMEGSQINAIDHQGHSDIIYHGDER</sequence>
<gene>
    <name evidence="1" type="ORF">L1987_52230</name>
</gene>
<dbReference type="EMBL" id="CM042034">
    <property type="protein sequence ID" value="KAI3761808.1"/>
    <property type="molecule type" value="Genomic_DNA"/>
</dbReference>
<comment type="caution">
    <text evidence="1">The sequence shown here is derived from an EMBL/GenBank/DDBJ whole genome shotgun (WGS) entry which is preliminary data.</text>
</comment>
<evidence type="ECO:0000313" key="1">
    <source>
        <dbReference type="EMBL" id="KAI3761808.1"/>
    </source>
</evidence>
<reference evidence="2" key="1">
    <citation type="journal article" date="2022" name="Mol. Ecol. Resour.">
        <title>The genomes of chicory, endive, great burdock and yacon provide insights into Asteraceae palaeo-polyploidization history and plant inulin production.</title>
        <authorList>
            <person name="Fan W."/>
            <person name="Wang S."/>
            <person name="Wang H."/>
            <person name="Wang A."/>
            <person name="Jiang F."/>
            <person name="Liu H."/>
            <person name="Zhao H."/>
            <person name="Xu D."/>
            <person name="Zhang Y."/>
        </authorList>
    </citation>
    <scope>NUCLEOTIDE SEQUENCE [LARGE SCALE GENOMIC DNA]</scope>
    <source>
        <strain evidence="2">cv. Yunnan</strain>
    </source>
</reference>
<name>A0ACB9ETA3_9ASTR</name>
<evidence type="ECO:0000313" key="2">
    <source>
        <dbReference type="Proteomes" id="UP001056120"/>
    </source>
</evidence>
<keyword evidence="2" id="KW-1185">Reference proteome</keyword>
<reference evidence="1 2" key="2">
    <citation type="journal article" date="2022" name="Mol. Ecol. Resour.">
        <title>The genomes of chicory, endive, great burdock and yacon provide insights into Asteraceae paleo-polyploidization history and plant inulin production.</title>
        <authorList>
            <person name="Fan W."/>
            <person name="Wang S."/>
            <person name="Wang H."/>
            <person name="Wang A."/>
            <person name="Jiang F."/>
            <person name="Liu H."/>
            <person name="Zhao H."/>
            <person name="Xu D."/>
            <person name="Zhang Y."/>
        </authorList>
    </citation>
    <scope>NUCLEOTIDE SEQUENCE [LARGE SCALE GENOMIC DNA]</scope>
    <source>
        <strain evidence="2">cv. Yunnan</strain>
        <tissue evidence="1">Leaves</tissue>
    </source>
</reference>
<dbReference type="Proteomes" id="UP001056120">
    <property type="component" value="Linkage Group LG17"/>
</dbReference>